<dbReference type="GO" id="GO:0008234">
    <property type="term" value="F:cysteine-type peptidase activity"/>
    <property type="evidence" value="ECO:0007669"/>
    <property type="project" value="UniProtKB-KW"/>
</dbReference>
<dbReference type="EMBL" id="JAZGQO010000011">
    <property type="protein sequence ID" value="KAK6173170.1"/>
    <property type="molecule type" value="Genomic_DNA"/>
</dbReference>
<dbReference type="PANTHER" id="PTHR12411">
    <property type="entry name" value="CYSTEINE PROTEASE FAMILY C1-RELATED"/>
    <property type="match status" value="1"/>
</dbReference>
<feature type="domain" description="Ig-like" evidence="8">
    <location>
        <begin position="152"/>
        <end position="237"/>
    </location>
</feature>
<evidence type="ECO:0000256" key="3">
    <source>
        <dbReference type="ARBA" id="ARBA00022801"/>
    </source>
</evidence>
<keyword evidence="6" id="KW-1015">Disulfide bond</keyword>
<dbReference type="Proteomes" id="UP001347796">
    <property type="component" value="Unassembled WGS sequence"/>
</dbReference>
<dbReference type="AlphaFoldDB" id="A0AAN8JAF9"/>
<keyword evidence="5" id="KW-0865">Zymogen</keyword>
<dbReference type="CDD" id="cd02248">
    <property type="entry name" value="Peptidase_C1A"/>
    <property type="match status" value="1"/>
</dbReference>
<dbReference type="GO" id="GO:0006508">
    <property type="term" value="P:proteolysis"/>
    <property type="evidence" value="ECO:0007669"/>
    <property type="project" value="UniProtKB-KW"/>
</dbReference>
<dbReference type="InterPro" id="IPR039417">
    <property type="entry name" value="Peptidase_C1A_papain-like"/>
</dbReference>
<keyword evidence="10" id="KW-1185">Reference proteome</keyword>
<dbReference type="InterPro" id="IPR038765">
    <property type="entry name" value="Papain-like_cys_pep_sf"/>
</dbReference>
<name>A0AAN8JAF9_PATCE</name>
<evidence type="ECO:0000313" key="10">
    <source>
        <dbReference type="Proteomes" id="UP001347796"/>
    </source>
</evidence>
<comment type="caution">
    <text evidence="9">The sequence shown here is derived from an EMBL/GenBank/DDBJ whole genome shotgun (WGS) entry which is preliminary data.</text>
</comment>
<feature type="transmembrane region" description="Helical" evidence="7">
    <location>
        <begin position="6"/>
        <end position="25"/>
    </location>
</feature>
<keyword evidence="2" id="KW-0645">Protease</keyword>
<dbReference type="InterPro" id="IPR000169">
    <property type="entry name" value="Pept_cys_AS"/>
</dbReference>
<dbReference type="SMART" id="SM00848">
    <property type="entry name" value="Inhibitor_I29"/>
    <property type="match status" value="1"/>
</dbReference>
<keyword evidence="7" id="KW-0472">Membrane</keyword>
<dbReference type="PROSITE" id="PS00139">
    <property type="entry name" value="THIOL_PROTEASE_CYS"/>
    <property type="match status" value="1"/>
</dbReference>
<organism evidence="9 10">
    <name type="scientific">Patella caerulea</name>
    <name type="common">Rayed Mediterranean limpet</name>
    <dbReference type="NCBI Taxonomy" id="87958"/>
    <lineage>
        <taxon>Eukaryota</taxon>
        <taxon>Metazoa</taxon>
        <taxon>Spiralia</taxon>
        <taxon>Lophotrochozoa</taxon>
        <taxon>Mollusca</taxon>
        <taxon>Gastropoda</taxon>
        <taxon>Patellogastropoda</taxon>
        <taxon>Patelloidea</taxon>
        <taxon>Patellidae</taxon>
        <taxon>Patella</taxon>
    </lineage>
</organism>
<evidence type="ECO:0000256" key="6">
    <source>
        <dbReference type="ARBA" id="ARBA00023157"/>
    </source>
</evidence>
<evidence type="ECO:0000256" key="2">
    <source>
        <dbReference type="ARBA" id="ARBA00022670"/>
    </source>
</evidence>
<gene>
    <name evidence="9" type="ORF">SNE40_016677</name>
</gene>
<dbReference type="InterPro" id="IPR000668">
    <property type="entry name" value="Peptidase_C1A_C"/>
</dbReference>
<keyword evidence="7" id="KW-0812">Transmembrane</keyword>
<keyword evidence="7" id="KW-1133">Transmembrane helix</keyword>
<dbReference type="Pfam" id="PF00112">
    <property type="entry name" value="Peptidase_C1"/>
    <property type="match status" value="1"/>
</dbReference>
<evidence type="ECO:0000313" key="9">
    <source>
        <dbReference type="EMBL" id="KAK6173170.1"/>
    </source>
</evidence>
<evidence type="ECO:0000256" key="5">
    <source>
        <dbReference type="ARBA" id="ARBA00023145"/>
    </source>
</evidence>
<sequence>MADYSLLQLVFFFILNFIFISHTLIPSDVLNQYKQFLNQYERNYHNESDEYWTRFGIFRKSISMAHNLNKAHLNESKPVYGVTKFSDMSPEEFKKIYLEDLQSPKWNLKENNHTPMDRIKKLKIPQKVDWRLKGIISSVKNQKSCGACWAFSSVETIESMYSKEKGTAVPNLSVQEVIDCSVNNDGCLGGDTCQALLWLQRGKPLVEQTSYPLTDKNQVCQILSSASLSVHVANYTCMHYVGDENNMLTMLATVGPLTVTVDATTWSNYVGGIIQYHCSAFNNHAVQIVGYDLTGDVPYYIVRNSWGTDFGDNGYLYIKIGENLCGIATRVSSLMVKV</sequence>
<dbReference type="PROSITE" id="PS50835">
    <property type="entry name" value="IG_LIKE"/>
    <property type="match status" value="1"/>
</dbReference>
<dbReference type="InterPro" id="IPR025660">
    <property type="entry name" value="Pept_his_AS"/>
</dbReference>
<keyword evidence="4" id="KW-0788">Thiol protease</keyword>
<dbReference type="PROSITE" id="PS00639">
    <property type="entry name" value="THIOL_PROTEASE_HIS"/>
    <property type="match status" value="1"/>
</dbReference>
<dbReference type="Gene3D" id="3.90.70.10">
    <property type="entry name" value="Cysteine proteinases"/>
    <property type="match status" value="1"/>
</dbReference>
<protein>
    <recommendedName>
        <fullName evidence="8">Ig-like domain-containing protein</fullName>
    </recommendedName>
</protein>
<dbReference type="InterPro" id="IPR007110">
    <property type="entry name" value="Ig-like_dom"/>
</dbReference>
<dbReference type="InterPro" id="IPR013201">
    <property type="entry name" value="Prot_inhib_I29"/>
</dbReference>
<proteinExistence type="inferred from homology"/>
<evidence type="ECO:0000256" key="7">
    <source>
        <dbReference type="SAM" id="Phobius"/>
    </source>
</evidence>
<dbReference type="Pfam" id="PF08246">
    <property type="entry name" value="Inhibitor_I29"/>
    <property type="match status" value="1"/>
</dbReference>
<dbReference type="SMART" id="SM00645">
    <property type="entry name" value="Pept_C1"/>
    <property type="match status" value="1"/>
</dbReference>
<accession>A0AAN8JAF9</accession>
<dbReference type="InterPro" id="IPR013128">
    <property type="entry name" value="Peptidase_C1A"/>
</dbReference>
<evidence type="ECO:0000256" key="4">
    <source>
        <dbReference type="ARBA" id="ARBA00022807"/>
    </source>
</evidence>
<evidence type="ECO:0000259" key="8">
    <source>
        <dbReference type="PROSITE" id="PS50835"/>
    </source>
</evidence>
<dbReference type="SUPFAM" id="SSF54001">
    <property type="entry name" value="Cysteine proteinases"/>
    <property type="match status" value="1"/>
</dbReference>
<comment type="similarity">
    <text evidence="1">Belongs to the peptidase C1 family.</text>
</comment>
<reference evidence="9 10" key="1">
    <citation type="submission" date="2024-01" db="EMBL/GenBank/DDBJ databases">
        <title>The genome of the rayed Mediterranean limpet Patella caerulea (Linnaeus, 1758).</title>
        <authorList>
            <person name="Anh-Thu Weber A."/>
            <person name="Halstead-Nussloch G."/>
        </authorList>
    </citation>
    <scope>NUCLEOTIDE SEQUENCE [LARGE SCALE GENOMIC DNA]</scope>
    <source>
        <strain evidence="9">AATW-2023a</strain>
        <tissue evidence="9">Whole specimen</tissue>
    </source>
</reference>
<keyword evidence="3" id="KW-0378">Hydrolase</keyword>
<evidence type="ECO:0000256" key="1">
    <source>
        <dbReference type="ARBA" id="ARBA00008455"/>
    </source>
</evidence>
<dbReference type="PRINTS" id="PR00705">
    <property type="entry name" value="PAPAIN"/>
</dbReference>